<evidence type="ECO:0000256" key="6">
    <source>
        <dbReference type="ARBA" id="ARBA00022917"/>
    </source>
</evidence>
<dbReference type="FunFam" id="1.10.730.10:FF:000006">
    <property type="entry name" value="Arginyl-tRNA synthetase 2, mitochondrial"/>
    <property type="match status" value="1"/>
</dbReference>
<dbReference type="PRINTS" id="PR01038">
    <property type="entry name" value="TRNASYNTHARG"/>
</dbReference>
<dbReference type="GO" id="GO:0006420">
    <property type="term" value="P:arginyl-tRNA aminoacylation"/>
    <property type="evidence" value="ECO:0007669"/>
    <property type="project" value="UniProtKB-UniRule"/>
</dbReference>
<dbReference type="Gene3D" id="1.10.730.10">
    <property type="entry name" value="Isoleucyl-tRNA Synthetase, Domain 1"/>
    <property type="match status" value="1"/>
</dbReference>
<dbReference type="PANTHER" id="PTHR11956:SF5">
    <property type="entry name" value="ARGININE--TRNA LIGASE, CYTOPLASMIC"/>
    <property type="match status" value="1"/>
</dbReference>
<comment type="catalytic activity">
    <reaction evidence="8 9">
        <text>tRNA(Arg) + L-arginine + ATP = L-arginyl-tRNA(Arg) + AMP + diphosphate</text>
        <dbReference type="Rhea" id="RHEA:20301"/>
        <dbReference type="Rhea" id="RHEA-COMP:9658"/>
        <dbReference type="Rhea" id="RHEA-COMP:9673"/>
        <dbReference type="ChEBI" id="CHEBI:30616"/>
        <dbReference type="ChEBI" id="CHEBI:32682"/>
        <dbReference type="ChEBI" id="CHEBI:33019"/>
        <dbReference type="ChEBI" id="CHEBI:78442"/>
        <dbReference type="ChEBI" id="CHEBI:78513"/>
        <dbReference type="ChEBI" id="CHEBI:456215"/>
        <dbReference type="EC" id="6.1.1.19"/>
    </reaction>
</comment>
<dbReference type="Proteomes" id="UP000177682">
    <property type="component" value="Unassembled WGS sequence"/>
</dbReference>
<dbReference type="InterPro" id="IPR036695">
    <property type="entry name" value="Arg-tRNA-synth_N_sf"/>
</dbReference>
<evidence type="ECO:0000259" key="12">
    <source>
        <dbReference type="SMART" id="SM01016"/>
    </source>
</evidence>
<dbReference type="SUPFAM" id="SSF55190">
    <property type="entry name" value="Arginyl-tRNA synthetase (ArgRS), N-terminal 'additional' domain"/>
    <property type="match status" value="1"/>
</dbReference>
<dbReference type="Pfam" id="PF05746">
    <property type="entry name" value="DALR_1"/>
    <property type="match status" value="1"/>
</dbReference>
<dbReference type="InterPro" id="IPR005148">
    <property type="entry name" value="Arg-tRNA-synth_N"/>
</dbReference>
<reference evidence="13 14" key="1">
    <citation type="journal article" date="2016" name="Nat. Commun.">
        <title>Thousands of microbial genomes shed light on interconnected biogeochemical processes in an aquifer system.</title>
        <authorList>
            <person name="Anantharaman K."/>
            <person name="Brown C.T."/>
            <person name="Hug L.A."/>
            <person name="Sharon I."/>
            <person name="Castelle C.J."/>
            <person name="Probst A.J."/>
            <person name="Thomas B.C."/>
            <person name="Singh A."/>
            <person name="Wilkins M.J."/>
            <person name="Karaoz U."/>
            <person name="Brodie E.L."/>
            <person name="Williams K.H."/>
            <person name="Hubbard S.S."/>
            <person name="Banfield J.F."/>
        </authorList>
    </citation>
    <scope>NUCLEOTIDE SEQUENCE [LARGE SCALE GENOMIC DNA]</scope>
</reference>
<dbReference type="InterPro" id="IPR014729">
    <property type="entry name" value="Rossmann-like_a/b/a_fold"/>
</dbReference>
<evidence type="ECO:0000256" key="2">
    <source>
        <dbReference type="ARBA" id="ARBA00022490"/>
    </source>
</evidence>
<evidence type="ECO:0000259" key="11">
    <source>
        <dbReference type="SMART" id="SM00836"/>
    </source>
</evidence>
<dbReference type="SUPFAM" id="SSF47323">
    <property type="entry name" value="Anticodon-binding domain of a subclass of class I aminoacyl-tRNA synthetases"/>
    <property type="match status" value="1"/>
</dbReference>
<gene>
    <name evidence="9" type="primary">argS</name>
    <name evidence="13" type="ORF">A3E29_01295</name>
</gene>
<comment type="similarity">
    <text evidence="1 9 10">Belongs to the class-I aminoacyl-tRNA synthetase family.</text>
</comment>
<evidence type="ECO:0000256" key="4">
    <source>
        <dbReference type="ARBA" id="ARBA00022741"/>
    </source>
</evidence>
<evidence type="ECO:0000256" key="5">
    <source>
        <dbReference type="ARBA" id="ARBA00022840"/>
    </source>
</evidence>
<evidence type="ECO:0000256" key="1">
    <source>
        <dbReference type="ARBA" id="ARBA00005594"/>
    </source>
</evidence>
<dbReference type="SMART" id="SM01016">
    <property type="entry name" value="Arg_tRNA_synt_N"/>
    <property type="match status" value="1"/>
</dbReference>
<name>A0A1F5PLR2_9BACT</name>
<evidence type="ECO:0000256" key="9">
    <source>
        <dbReference type="HAMAP-Rule" id="MF_00123"/>
    </source>
</evidence>
<keyword evidence="3 9" id="KW-0436">Ligase</keyword>
<dbReference type="GO" id="GO:0004814">
    <property type="term" value="F:arginine-tRNA ligase activity"/>
    <property type="evidence" value="ECO:0007669"/>
    <property type="project" value="UniProtKB-UniRule"/>
</dbReference>
<dbReference type="NCBIfam" id="TIGR00456">
    <property type="entry name" value="argS"/>
    <property type="match status" value="1"/>
</dbReference>
<comment type="caution">
    <text evidence="13">The sequence shown here is derived from an EMBL/GenBank/DDBJ whole genome shotgun (WGS) entry which is preliminary data.</text>
</comment>
<dbReference type="EC" id="6.1.1.19" evidence="9"/>
<dbReference type="Gene3D" id="3.40.50.620">
    <property type="entry name" value="HUPs"/>
    <property type="match status" value="1"/>
</dbReference>
<comment type="subunit">
    <text evidence="9">Monomer.</text>
</comment>
<comment type="subcellular location">
    <subcellularLocation>
        <location evidence="9">Cytoplasm</location>
    </subcellularLocation>
</comment>
<dbReference type="GO" id="GO:0005737">
    <property type="term" value="C:cytoplasm"/>
    <property type="evidence" value="ECO:0007669"/>
    <property type="project" value="UniProtKB-SubCell"/>
</dbReference>
<dbReference type="InterPro" id="IPR001278">
    <property type="entry name" value="Arg-tRNA-ligase"/>
</dbReference>
<dbReference type="InterPro" id="IPR008909">
    <property type="entry name" value="DALR_anticod-bd"/>
</dbReference>
<proteinExistence type="inferred from homology"/>
<keyword evidence="4 9" id="KW-0547">Nucleotide-binding</keyword>
<evidence type="ECO:0000256" key="3">
    <source>
        <dbReference type="ARBA" id="ARBA00022598"/>
    </source>
</evidence>
<dbReference type="SUPFAM" id="SSF52374">
    <property type="entry name" value="Nucleotidylyl transferase"/>
    <property type="match status" value="1"/>
</dbReference>
<keyword evidence="2 9" id="KW-0963">Cytoplasm</keyword>
<dbReference type="InterPro" id="IPR035684">
    <property type="entry name" value="ArgRS_core"/>
</dbReference>
<protein>
    <recommendedName>
        <fullName evidence="9">Arginine--tRNA ligase</fullName>
        <ecNumber evidence="9">6.1.1.19</ecNumber>
    </recommendedName>
    <alternativeName>
        <fullName evidence="9">Arginyl-tRNA synthetase</fullName>
        <shortName evidence="9">ArgRS</shortName>
    </alternativeName>
</protein>
<dbReference type="Pfam" id="PF00750">
    <property type="entry name" value="tRNA-synt_1d"/>
    <property type="match status" value="1"/>
</dbReference>
<keyword evidence="6 9" id="KW-0648">Protein biosynthesis</keyword>
<dbReference type="InterPro" id="IPR001412">
    <property type="entry name" value="aa-tRNA-synth_I_CS"/>
</dbReference>
<dbReference type="Gene3D" id="3.30.1360.70">
    <property type="entry name" value="Arginyl tRNA synthetase N-terminal domain"/>
    <property type="match status" value="1"/>
</dbReference>
<dbReference type="Pfam" id="PF03485">
    <property type="entry name" value="Arg_tRNA_synt_N"/>
    <property type="match status" value="1"/>
</dbReference>
<dbReference type="EMBL" id="MFEY01000004">
    <property type="protein sequence ID" value="OGE90744.1"/>
    <property type="molecule type" value="Genomic_DNA"/>
</dbReference>
<sequence length="544" mass="61919">MREKIKQIIQTAMGPASAEFNFDLTYPDAKFGDYATNAALVWAKLSKQKPQDVAKNLIEKMDKAMFETVEIAGPGFINFRLKNNELLTQPSALNPQRSEKILLEYFQPNIAKPLHIGHLETAVIGDAIKRMLLFVGEKVESDTHMGDWGTQFGFLILAVKKFGKVNEKIYAQLNQEAEKDPSIHESAKQEFVKLEQGDQENRKIWQDLVEDSVKQFLQINQLMDILPFDHHWPESFYEDKMPGVLTELESKDILQTGERGARIVNLEQQKLGIAVIVKSDGGTTYLLRDLATFIFAQKEGFKKHLYVVDNRQSHHYKQLFAILHRMEKIEEGEGAHIDYGFVSFKGEALSTRKGNMILALDVIAQAEEKVAQVIAEKNPDLKDKQGVIKAVTKGALKYFILKHNRHSDIEFSWEEVLDFEGNSGPYLQYAYARLSSILKKSQITNPKFQINPKSQISNTERELLFKLSILSEIVDDTLADYLPNILANYLYNLAGLINKFYHESHILSEKDQTVKNFRLALIAKAKNTLGKGLELLGIQALEEM</sequence>
<dbReference type="AlphaFoldDB" id="A0A1F5PLR2"/>
<dbReference type="GO" id="GO:0005524">
    <property type="term" value="F:ATP binding"/>
    <property type="evidence" value="ECO:0007669"/>
    <property type="project" value="UniProtKB-UniRule"/>
</dbReference>
<keyword evidence="5 9" id="KW-0067">ATP-binding</keyword>
<feature type="domain" description="Arginyl tRNA synthetase N-terminal" evidence="12">
    <location>
        <begin position="3"/>
        <end position="81"/>
    </location>
</feature>
<feature type="domain" description="DALR anticodon binding" evidence="11">
    <location>
        <begin position="427"/>
        <end position="544"/>
    </location>
</feature>
<organism evidence="13 14">
    <name type="scientific">Candidatus Doudnabacteria bacterium RIFCSPHIGHO2_12_FULL_48_16</name>
    <dbReference type="NCBI Taxonomy" id="1817838"/>
    <lineage>
        <taxon>Bacteria</taxon>
        <taxon>Candidatus Doudnaibacteriota</taxon>
    </lineage>
</organism>
<accession>A0A1F5PLR2</accession>
<evidence type="ECO:0000313" key="14">
    <source>
        <dbReference type="Proteomes" id="UP000177682"/>
    </source>
</evidence>
<dbReference type="InterPro" id="IPR009080">
    <property type="entry name" value="tRNAsynth_Ia_anticodon-bd"/>
</dbReference>
<evidence type="ECO:0000313" key="13">
    <source>
        <dbReference type="EMBL" id="OGE90744.1"/>
    </source>
</evidence>
<dbReference type="HAMAP" id="MF_00123">
    <property type="entry name" value="Arg_tRNA_synth"/>
    <property type="match status" value="1"/>
</dbReference>
<evidence type="ECO:0000256" key="7">
    <source>
        <dbReference type="ARBA" id="ARBA00023146"/>
    </source>
</evidence>
<dbReference type="PROSITE" id="PS00178">
    <property type="entry name" value="AA_TRNA_LIGASE_I"/>
    <property type="match status" value="1"/>
</dbReference>
<evidence type="ECO:0000256" key="8">
    <source>
        <dbReference type="ARBA" id="ARBA00049339"/>
    </source>
</evidence>
<feature type="short sequence motif" description="'HIGH' region" evidence="9">
    <location>
        <begin position="108"/>
        <end position="118"/>
    </location>
</feature>
<dbReference type="PANTHER" id="PTHR11956">
    <property type="entry name" value="ARGINYL-TRNA SYNTHETASE"/>
    <property type="match status" value="1"/>
</dbReference>
<evidence type="ECO:0000256" key="10">
    <source>
        <dbReference type="RuleBase" id="RU363038"/>
    </source>
</evidence>
<dbReference type="SMART" id="SM00836">
    <property type="entry name" value="DALR_1"/>
    <property type="match status" value="1"/>
</dbReference>
<keyword evidence="7 9" id="KW-0030">Aminoacyl-tRNA synthetase</keyword>